<dbReference type="EMBL" id="CADCTR010000832">
    <property type="protein sequence ID" value="CAA9266797.1"/>
    <property type="molecule type" value="Genomic_DNA"/>
</dbReference>
<evidence type="ECO:0000313" key="1">
    <source>
        <dbReference type="EMBL" id="CAA9266797.1"/>
    </source>
</evidence>
<sequence length="72" mass="8116">MAKRLISLRELDGIEGLIEHHLKLQERIEALEAEAAQFDVPAQDALELSYKANRLKNDLAATLEHLLARVGR</sequence>
<name>A0A6J4IZU6_9CHLR</name>
<proteinExistence type="predicted"/>
<gene>
    <name evidence="1" type="ORF">AVDCRST_MAG93-2446</name>
</gene>
<dbReference type="AlphaFoldDB" id="A0A6J4IZU6"/>
<reference evidence="1" key="1">
    <citation type="submission" date="2020-02" db="EMBL/GenBank/DDBJ databases">
        <authorList>
            <person name="Meier V. D."/>
        </authorList>
    </citation>
    <scope>NUCLEOTIDE SEQUENCE</scope>
    <source>
        <strain evidence="1">AVDCRST_MAG93</strain>
    </source>
</reference>
<protein>
    <submittedName>
        <fullName evidence="1">Uncharacterized protein</fullName>
    </submittedName>
</protein>
<organism evidence="1">
    <name type="scientific">uncultured Chloroflexia bacterium</name>
    <dbReference type="NCBI Taxonomy" id="1672391"/>
    <lineage>
        <taxon>Bacteria</taxon>
        <taxon>Bacillati</taxon>
        <taxon>Chloroflexota</taxon>
        <taxon>Chloroflexia</taxon>
        <taxon>environmental samples</taxon>
    </lineage>
</organism>
<accession>A0A6J4IZU6</accession>